<evidence type="ECO:0000313" key="9">
    <source>
        <dbReference type="Proteomes" id="UP000250070"/>
    </source>
</evidence>
<dbReference type="Pfam" id="PF04055">
    <property type="entry name" value="Radical_SAM"/>
    <property type="match status" value="1"/>
</dbReference>
<evidence type="ECO:0000259" key="7">
    <source>
        <dbReference type="PROSITE" id="PS51918"/>
    </source>
</evidence>
<accession>A0A2X1WRF8</accession>
<evidence type="ECO:0000256" key="5">
    <source>
        <dbReference type="ARBA" id="ARBA00023014"/>
    </source>
</evidence>
<evidence type="ECO:0000313" key="8">
    <source>
        <dbReference type="EMBL" id="SPY31871.1"/>
    </source>
</evidence>
<dbReference type="CDD" id="cd01335">
    <property type="entry name" value="Radical_SAM"/>
    <property type="match status" value="1"/>
</dbReference>
<evidence type="ECO:0000256" key="3">
    <source>
        <dbReference type="ARBA" id="ARBA00022723"/>
    </source>
</evidence>
<dbReference type="Gene3D" id="3.20.20.70">
    <property type="entry name" value="Aldolase class I"/>
    <property type="match status" value="1"/>
</dbReference>
<keyword evidence="5" id="KW-0411">Iron-sulfur</keyword>
<dbReference type="Proteomes" id="UP000250070">
    <property type="component" value="Unassembled WGS sequence"/>
</dbReference>
<dbReference type="PANTHER" id="PTHR43273">
    <property type="entry name" value="ANAEROBIC SULFATASE-MATURATING ENZYME HOMOLOG ASLB-RELATED"/>
    <property type="match status" value="1"/>
</dbReference>
<dbReference type="InterPro" id="IPR023885">
    <property type="entry name" value="4Fe4S-binding_SPASM_dom"/>
</dbReference>
<dbReference type="SFLD" id="SFLDS00029">
    <property type="entry name" value="Radical_SAM"/>
    <property type="match status" value="1"/>
</dbReference>
<dbReference type="GeneID" id="83861436"/>
<dbReference type="PROSITE" id="PS51918">
    <property type="entry name" value="RADICAL_SAM"/>
    <property type="match status" value="1"/>
</dbReference>
<organism evidence="8 9">
    <name type="scientific">Peptoniphilus harei</name>
    <dbReference type="NCBI Taxonomy" id="54005"/>
    <lineage>
        <taxon>Bacteria</taxon>
        <taxon>Bacillati</taxon>
        <taxon>Bacillota</taxon>
        <taxon>Tissierellia</taxon>
        <taxon>Tissierellales</taxon>
        <taxon>Peptoniphilaceae</taxon>
        <taxon>Peptoniphilus</taxon>
    </lineage>
</organism>
<dbReference type="GO" id="GO:0016491">
    <property type="term" value="F:oxidoreductase activity"/>
    <property type="evidence" value="ECO:0007669"/>
    <property type="project" value="InterPro"/>
</dbReference>
<protein>
    <submittedName>
        <fullName evidence="8">Anaerobic sulfatase-maturating enzyme homolog YdeM</fullName>
    </submittedName>
</protein>
<dbReference type="GO" id="GO:0051536">
    <property type="term" value="F:iron-sulfur cluster binding"/>
    <property type="evidence" value="ECO:0007669"/>
    <property type="project" value="UniProtKB-KW"/>
</dbReference>
<feature type="domain" description="Radical SAM core" evidence="7">
    <location>
        <begin position="88"/>
        <end position="336"/>
    </location>
</feature>
<dbReference type="InterPro" id="IPR023867">
    <property type="entry name" value="Sulphatase_maturase_rSAM"/>
</dbReference>
<keyword evidence="3" id="KW-0479">Metal-binding</keyword>
<name>A0A2X1WRF8_9FIRM</name>
<comment type="similarity">
    <text evidence="6">Belongs to the radical SAM superfamily. Anaerobic sulfatase-maturating enzyme family.</text>
</comment>
<dbReference type="RefSeq" id="WP_035111986.1">
    <property type="nucleotide sequence ID" value="NZ_CP068103.1"/>
</dbReference>
<dbReference type="EMBL" id="UATM01000002">
    <property type="protein sequence ID" value="SPY31871.1"/>
    <property type="molecule type" value="Genomic_DNA"/>
</dbReference>
<dbReference type="SFLD" id="SFLDG01384">
    <property type="entry name" value="thioether_bond_formation_requi"/>
    <property type="match status" value="1"/>
</dbReference>
<dbReference type="PANTHER" id="PTHR43273:SF3">
    <property type="entry name" value="ANAEROBIC SULFATASE-MATURATING ENZYME HOMOLOG ASLB-RELATED"/>
    <property type="match status" value="1"/>
</dbReference>
<evidence type="ECO:0000256" key="1">
    <source>
        <dbReference type="ARBA" id="ARBA00001966"/>
    </source>
</evidence>
<evidence type="ECO:0000256" key="4">
    <source>
        <dbReference type="ARBA" id="ARBA00023004"/>
    </source>
</evidence>
<keyword evidence="4" id="KW-0408">Iron</keyword>
<dbReference type="OrthoDB" id="9763993at2"/>
<reference evidence="8 9" key="1">
    <citation type="submission" date="2018-06" db="EMBL/GenBank/DDBJ databases">
        <authorList>
            <consortium name="Pathogen Informatics"/>
            <person name="Doyle S."/>
        </authorList>
    </citation>
    <scope>NUCLEOTIDE SEQUENCE [LARGE SCALE GENOMIC DNA]</scope>
    <source>
        <strain evidence="8 9">NCTC13076</strain>
    </source>
</reference>
<dbReference type="SFLD" id="SFLDG01386">
    <property type="entry name" value="main_SPASM_domain-containing"/>
    <property type="match status" value="1"/>
</dbReference>
<gene>
    <name evidence="8" type="primary">ydeM_1</name>
    <name evidence="8" type="ORF">NCTC13076_00031</name>
</gene>
<dbReference type="SFLD" id="SFLDG01067">
    <property type="entry name" value="SPASM/twitch_domain_containing"/>
    <property type="match status" value="1"/>
</dbReference>
<dbReference type="InterPro" id="IPR013785">
    <property type="entry name" value="Aldolase_TIM"/>
</dbReference>
<dbReference type="AlphaFoldDB" id="A0A2X1WRF8"/>
<dbReference type="InterPro" id="IPR058240">
    <property type="entry name" value="rSAM_sf"/>
</dbReference>
<proteinExistence type="inferred from homology"/>
<dbReference type="InterPro" id="IPR007197">
    <property type="entry name" value="rSAM"/>
</dbReference>
<comment type="cofactor">
    <cofactor evidence="1">
        <name>[4Fe-4S] cluster</name>
        <dbReference type="ChEBI" id="CHEBI:49883"/>
    </cofactor>
</comment>
<dbReference type="UniPathway" id="UPA00782"/>
<dbReference type="GO" id="GO:0046872">
    <property type="term" value="F:metal ion binding"/>
    <property type="evidence" value="ECO:0007669"/>
    <property type="project" value="UniProtKB-KW"/>
</dbReference>
<evidence type="ECO:0000256" key="6">
    <source>
        <dbReference type="ARBA" id="ARBA00023601"/>
    </source>
</evidence>
<sequence>MAILTKYISFYNINEENELMVNALSGAIDIIDSETKSIIHKFSEQDNIKALNAREKNIYDSLKKRGYIFEDRNHELNEMKRQMKIHEYLCDISVIHVICPTMFCNMNCVYCFEPSKVRNQQKVISDNQCQSICDFIYKVKENKPNIKHRIQLFGGEPILPITKDINIKILSFAEKNNIPVSIITNGSHVENYINIFKRFENTIDSVQITIDGIKLIHDSRRVYKNGKGTFDDIVNGLDLLVNTKIRQINLRVNINQYNINYLKELEDFLKSKKWIDSPNFRFDLAPVTDHTADNAVDTISEDEIIKKLNEKFPNYMENRLSMFRVISHIMRGTSENAKKDFAKYTYCEANRGQYYVYDPEGNIYACPEAIGNPQYAIGFYNDERVSLNKEAYSIWSNRCILNIDRCLDCEIAPFCGGGCAYAAIKNNGDINDPYCNNAKEVLREYINSIKYKFLEM</sequence>
<dbReference type="NCBIfam" id="TIGR04085">
    <property type="entry name" value="rSAM_more_4Fe4S"/>
    <property type="match status" value="1"/>
</dbReference>
<evidence type="ECO:0000256" key="2">
    <source>
        <dbReference type="ARBA" id="ARBA00022691"/>
    </source>
</evidence>
<keyword evidence="2" id="KW-0949">S-adenosyl-L-methionine</keyword>
<dbReference type="SUPFAM" id="SSF102114">
    <property type="entry name" value="Radical SAM enzymes"/>
    <property type="match status" value="1"/>
</dbReference>